<dbReference type="SMART" id="SM00298">
    <property type="entry name" value="CHROMO"/>
    <property type="match status" value="2"/>
</dbReference>
<evidence type="ECO:0000256" key="2">
    <source>
        <dbReference type="ARBA" id="ARBA00023242"/>
    </source>
</evidence>
<name>A0A1Y1MRX1_PHOPY</name>
<dbReference type="FunFam" id="2.40.50.40:FF:000009">
    <property type="entry name" value="chromobox protein homolog 1"/>
    <property type="match status" value="1"/>
</dbReference>
<dbReference type="PROSITE" id="PS50013">
    <property type="entry name" value="CHROMO_2"/>
    <property type="match status" value="2"/>
</dbReference>
<dbReference type="CDD" id="cd00034">
    <property type="entry name" value="CSD"/>
    <property type="match status" value="1"/>
</dbReference>
<evidence type="ECO:0000256" key="3">
    <source>
        <dbReference type="SAM" id="MobiDB-lite"/>
    </source>
</evidence>
<dbReference type="SUPFAM" id="SSF54160">
    <property type="entry name" value="Chromo domain-like"/>
    <property type="match status" value="2"/>
</dbReference>
<protein>
    <recommendedName>
        <fullName evidence="4">Chromo domain-containing protein</fullName>
    </recommendedName>
</protein>
<dbReference type="Gene3D" id="2.40.50.40">
    <property type="match status" value="2"/>
</dbReference>
<dbReference type="PROSITE" id="PS00598">
    <property type="entry name" value="CHROMO_1"/>
    <property type="match status" value="1"/>
</dbReference>
<dbReference type="Pfam" id="PF00385">
    <property type="entry name" value="Chromo"/>
    <property type="match status" value="1"/>
</dbReference>
<dbReference type="InterPro" id="IPR023780">
    <property type="entry name" value="Chromo_domain"/>
</dbReference>
<dbReference type="SMART" id="SM00300">
    <property type="entry name" value="ChSh"/>
    <property type="match status" value="1"/>
</dbReference>
<dbReference type="GeneID" id="116160930"/>
<dbReference type="PRINTS" id="PR00504">
    <property type="entry name" value="CHROMODOMAIN"/>
</dbReference>
<dbReference type="InterPro" id="IPR017984">
    <property type="entry name" value="Chromo_dom_subgr"/>
</dbReference>
<comment type="subcellular location">
    <subcellularLocation>
        <location evidence="1">Nucleus</location>
    </subcellularLocation>
</comment>
<feature type="domain" description="Chromo" evidence="4">
    <location>
        <begin position="120"/>
        <end position="178"/>
    </location>
</feature>
<dbReference type="InterPro" id="IPR008251">
    <property type="entry name" value="Chromo_shadow_dom"/>
</dbReference>
<dbReference type="Pfam" id="PF01393">
    <property type="entry name" value="Chromo_shadow"/>
    <property type="match status" value="1"/>
</dbReference>
<dbReference type="InterPro" id="IPR016197">
    <property type="entry name" value="Chromo-like_dom_sf"/>
</dbReference>
<dbReference type="RefSeq" id="XP_031329941.1">
    <property type="nucleotide sequence ID" value="XM_031474081.1"/>
</dbReference>
<feature type="domain" description="Chromo" evidence="4">
    <location>
        <begin position="29"/>
        <end position="89"/>
    </location>
</feature>
<feature type="region of interest" description="Disordered" evidence="3">
    <location>
        <begin position="60"/>
        <end position="109"/>
    </location>
</feature>
<dbReference type="InterPro" id="IPR051219">
    <property type="entry name" value="Heterochromatin_chromo-domain"/>
</dbReference>
<evidence type="ECO:0000256" key="1">
    <source>
        <dbReference type="ARBA" id="ARBA00004123"/>
    </source>
</evidence>
<dbReference type="InterPro" id="IPR000953">
    <property type="entry name" value="Chromo/chromo_shadow_dom"/>
</dbReference>
<dbReference type="EMBL" id="GEZM01026113">
    <property type="protein sequence ID" value="JAV87235.1"/>
    <property type="molecule type" value="Transcribed_RNA"/>
</dbReference>
<accession>A0A1Y1MRX1</accession>
<dbReference type="GO" id="GO:0000792">
    <property type="term" value="C:heterochromatin"/>
    <property type="evidence" value="ECO:0007669"/>
    <property type="project" value="UniProtKB-ARBA"/>
</dbReference>
<feature type="region of interest" description="Disordered" evidence="3">
    <location>
        <begin position="1"/>
        <end position="28"/>
    </location>
</feature>
<dbReference type="PANTHER" id="PTHR22812">
    <property type="entry name" value="CHROMOBOX PROTEIN"/>
    <property type="match status" value="1"/>
</dbReference>
<keyword evidence="2" id="KW-0539">Nucleus</keyword>
<proteinExistence type="predicted"/>
<evidence type="ECO:0000313" key="5">
    <source>
        <dbReference type="EMBL" id="JAV87235.1"/>
    </source>
</evidence>
<dbReference type="OrthoDB" id="433924at2759"/>
<evidence type="ECO:0000259" key="4">
    <source>
        <dbReference type="PROSITE" id="PS50013"/>
    </source>
</evidence>
<dbReference type="AlphaFoldDB" id="A0A1Y1MRX1"/>
<dbReference type="InterPro" id="IPR023779">
    <property type="entry name" value="Chromodomain_CS"/>
</dbReference>
<sequence length="186" mass="20897">MSIIPSAPMASKGRKGGGTPTGEDDGEEFTVEKILDKRKNPITGIVEYYLKWNGYDDKDNTWEPEENLDCPGLIADFEANRARKEEESESKKRKSTSTPTPVDAKKKKEDKKILGFDRGLEPEKIIGATDSSGQLMFLMKWAGTDEADLVPAKQANIKCPQIVIKFYEERLTWHSPTNDDDKNDKA</sequence>
<dbReference type="GO" id="GO:0005634">
    <property type="term" value="C:nucleus"/>
    <property type="evidence" value="ECO:0007669"/>
    <property type="project" value="UniProtKB-SubCell"/>
</dbReference>
<reference evidence="5" key="1">
    <citation type="journal article" date="2016" name="Sci. Rep.">
        <title>Molecular characterization of firefly nuptial gifts: a multi-omics approach sheds light on postcopulatory sexual selection.</title>
        <authorList>
            <person name="Al-Wathiqui N."/>
            <person name="Fallon T.R."/>
            <person name="South A."/>
            <person name="Weng J.K."/>
            <person name="Lewis S.M."/>
        </authorList>
    </citation>
    <scope>NUCLEOTIDE SEQUENCE</scope>
</reference>
<dbReference type="KEGG" id="ppyr:116160930"/>
<organism evidence="5">
    <name type="scientific">Photinus pyralis</name>
    <name type="common">Common eastern firefly</name>
    <name type="synonym">Lampyris pyralis</name>
    <dbReference type="NCBI Taxonomy" id="7054"/>
    <lineage>
        <taxon>Eukaryota</taxon>
        <taxon>Metazoa</taxon>
        <taxon>Ecdysozoa</taxon>
        <taxon>Arthropoda</taxon>
        <taxon>Hexapoda</taxon>
        <taxon>Insecta</taxon>
        <taxon>Pterygota</taxon>
        <taxon>Neoptera</taxon>
        <taxon>Endopterygota</taxon>
        <taxon>Coleoptera</taxon>
        <taxon>Polyphaga</taxon>
        <taxon>Elateriformia</taxon>
        <taxon>Elateroidea</taxon>
        <taxon>Lampyridae</taxon>
        <taxon>Lampyrinae</taxon>
        <taxon>Photinus</taxon>
    </lineage>
</organism>
<feature type="compositionally biased region" description="Basic and acidic residues" evidence="3">
    <location>
        <begin position="78"/>
        <end position="90"/>
    </location>
</feature>